<dbReference type="GO" id="GO:0046872">
    <property type="term" value="F:metal ion binding"/>
    <property type="evidence" value="ECO:0007669"/>
    <property type="project" value="UniProtKB-UniRule"/>
</dbReference>
<evidence type="ECO:0000256" key="4">
    <source>
        <dbReference type="ARBA" id="ARBA00011881"/>
    </source>
</evidence>
<dbReference type="EC" id="3.1.3.45" evidence="5 12"/>
<dbReference type="GO" id="GO:0019143">
    <property type="term" value="F:3-deoxy-manno-octulosonate-8-phosphatase activity"/>
    <property type="evidence" value="ECO:0007669"/>
    <property type="project" value="UniProtKB-UniRule"/>
</dbReference>
<evidence type="ECO:0000313" key="15">
    <source>
        <dbReference type="EMBL" id="OOZ42949.1"/>
    </source>
</evidence>
<evidence type="ECO:0000256" key="11">
    <source>
        <dbReference type="ARBA" id="ARBA00031051"/>
    </source>
</evidence>
<comment type="cofactor">
    <cofactor evidence="2 12 14">
        <name>Mg(2+)</name>
        <dbReference type="ChEBI" id="CHEBI:18420"/>
    </cofactor>
</comment>
<dbReference type="InterPro" id="IPR050793">
    <property type="entry name" value="CMP-NeuNAc_synthase"/>
</dbReference>
<evidence type="ECO:0000256" key="1">
    <source>
        <dbReference type="ARBA" id="ARBA00000898"/>
    </source>
</evidence>
<evidence type="ECO:0000256" key="6">
    <source>
        <dbReference type="ARBA" id="ARBA00020092"/>
    </source>
</evidence>
<feature type="binding site" evidence="13">
    <location>
        <position position="71"/>
    </location>
    <ligand>
        <name>substrate</name>
    </ligand>
</feature>
<dbReference type="InterPro" id="IPR036412">
    <property type="entry name" value="HAD-like_sf"/>
</dbReference>
<dbReference type="SFLD" id="SFLDS00003">
    <property type="entry name" value="Haloacid_Dehalogenase"/>
    <property type="match status" value="1"/>
</dbReference>
<evidence type="ECO:0000256" key="7">
    <source>
        <dbReference type="ARBA" id="ARBA00022723"/>
    </source>
</evidence>
<dbReference type="FunFam" id="3.40.50.1000:FF:000029">
    <property type="entry name" value="3-deoxy-D-manno-octulosonate 8-phosphate phosphatase KdsC"/>
    <property type="match status" value="1"/>
</dbReference>
<gene>
    <name evidence="15" type="ORF">BOW52_00865</name>
</gene>
<feature type="binding site" evidence="14">
    <location>
        <position position="17"/>
    </location>
    <ligand>
        <name>Mg(2+)</name>
        <dbReference type="ChEBI" id="CHEBI:18420"/>
    </ligand>
</feature>
<dbReference type="PANTHER" id="PTHR21485:SF6">
    <property type="entry name" value="N-ACYLNEURAMINATE CYTIDYLYLTRANSFERASE-RELATED"/>
    <property type="match status" value="1"/>
</dbReference>
<evidence type="ECO:0000256" key="8">
    <source>
        <dbReference type="ARBA" id="ARBA00022801"/>
    </source>
</evidence>
<comment type="caution">
    <text evidence="15">The sequence shown here is derived from an EMBL/GenBank/DDBJ whole genome shotgun (WGS) entry which is preliminary data.</text>
</comment>
<comment type="catalytic activity">
    <reaction evidence="1 12">
        <text>3-deoxy-alpha-D-manno-2-octulosonate-8-phosphate + H2O = 3-deoxy-alpha-D-manno-oct-2-ulosonate + phosphate</text>
        <dbReference type="Rhea" id="RHEA:11500"/>
        <dbReference type="ChEBI" id="CHEBI:15377"/>
        <dbReference type="ChEBI" id="CHEBI:43474"/>
        <dbReference type="ChEBI" id="CHEBI:85985"/>
        <dbReference type="ChEBI" id="CHEBI:85986"/>
        <dbReference type="EC" id="3.1.3.45"/>
    </reaction>
</comment>
<dbReference type="NCBIfam" id="TIGR01670">
    <property type="entry name" value="KdsC-phosphatas"/>
    <property type="match status" value="1"/>
</dbReference>
<sequence length="174" mass="19261">MQDLTEKARQIRLVIFDVDGVLTDGSLFFGDDGQEYKAFNSKDGHGIRMLLENGIEAAIITGRESNVVTHRMNNLGIPHVLQGRREKLPAYEEIKDLTGFDDNEIAYVGDDVIDLPVMKRVALAITVHDAHPYVKQHAHWQTPSGGGHGAARDVCEMILDAKGLLPAILESYLQ</sequence>
<dbReference type="GO" id="GO:0009103">
    <property type="term" value="P:lipopolysaccharide biosynthetic process"/>
    <property type="evidence" value="ECO:0007669"/>
    <property type="project" value="UniProtKB-UniRule"/>
</dbReference>
<evidence type="ECO:0000256" key="2">
    <source>
        <dbReference type="ARBA" id="ARBA00001946"/>
    </source>
</evidence>
<evidence type="ECO:0000256" key="13">
    <source>
        <dbReference type="PIRSR" id="PIRSR006118-1"/>
    </source>
</evidence>
<keyword evidence="16" id="KW-1185">Reference proteome</keyword>
<evidence type="ECO:0000256" key="9">
    <source>
        <dbReference type="ARBA" id="ARBA00022842"/>
    </source>
</evidence>
<feature type="binding site" evidence="13">
    <location>
        <position position="48"/>
    </location>
    <ligand>
        <name>substrate</name>
    </ligand>
</feature>
<organism evidence="15 16">
    <name type="scientific">Solemya elarraichensis gill symbiont</name>
    <dbReference type="NCBI Taxonomy" id="1918949"/>
    <lineage>
        <taxon>Bacteria</taxon>
        <taxon>Pseudomonadati</taxon>
        <taxon>Pseudomonadota</taxon>
        <taxon>Gammaproteobacteria</taxon>
        <taxon>sulfur-oxidizing symbionts</taxon>
    </lineage>
</organism>
<evidence type="ECO:0000256" key="12">
    <source>
        <dbReference type="PIRNR" id="PIRNR006118"/>
    </source>
</evidence>
<dbReference type="InterPro" id="IPR023214">
    <property type="entry name" value="HAD_sf"/>
</dbReference>
<dbReference type="EMBL" id="MPRK01000006">
    <property type="protein sequence ID" value="OOZ42949.1"/>
    <property type="molecule type" value="Genomic_DNA"/>
</dbReference>
<dbReference type="AlphaFoldDB" id="A0A1T2LCY6"/>
<feature type="binding site" evidence="13">
    <location>
        <position position="87"/>
    </location>
    <ligand>
        <name>substrate</name>
    </ligand>
</feature>
<proteinExistence type="inferred from homology"/>
<comment type="function">
    <text evidence="12">Catalyzes the hydrolysis of 3-deoxy-D-manno-octulosonate 8-phosphate (KDO 8-P) to 3-deoxy-D-manno-octulosonate (KDO) and inorganic phosphate.</text>
</comment>
<dbReference type="Pfam" id="PF08282">
    <property type="entry name" value="Hydrolase_3"/>
    <property type="match status" value="1"/>
</dbReference>
<dbReference type="SUPFAM" id="SSF56784">
    <property type="entry name" value="HAD-like"/>
    <property type="match status" value="1"/>
</dbReference>
<dbReference type="CDD" id="cd01630">
    <property type="entry name" value="HAD_KDO-like"/>
    <property type="match status" value="1"/>
</dbReference>
<dbReference type="Proteomes" id="UP000190198">
    <property type="component" value="Unassembled WGS sequence"/>
</dbReference>
<feature type="binding site" evidence="13">
    <location>
        <position position="19"/>
    </location>
    <ligand>
        <name>substrate</name>
    </ligand>
</feature>
<dbReference type="PANTHER" id="PTHR21485">
    <property type="entry name" value="HAD SUPERFAMILY MEMBERS CMAS AND KDSC"/>
    <property type="match status" value="1"/>
</dbReference>
<dbReference type="RefSeq" id="WP_078475986.1">
    <property type="nucleotide sequence ID" value="NZ_MPRK01000006.1"/>
</dbReference>
<evidence type="ECO:0000313" key="16">
    <source>
        <dbReference type="Proteomes" id="UP000190198"/>
    </source>
</evidence>
<dbReference type="SFLD" id="SFLDG01138">
    <property type="entry name" value="C1.6.2:_Deoxy-d-mannose-octulo"/>
    <property type="match status" value="1"/>
</dbReference>
<evidence type="ECO:0000256" key="14">
    <source>
        <dbReference type="PIRSR" id="PIRSR006118-2"/>
    </source>
</evidence>
<evidence type="ECO:0000256" key="5">
    <source>
        <dbReference type="ARBA" id="ARBA00013066"/>
    </source>
</evidence>
<dbReference type="GO" id="GO:0008781">
    <property type="term" value="F:N-acylneuraminate cytidylyltransferase activity"/>
    <property type="evidence" value="ECO:0007669"/>
    <property type="project" value="TreeGrafter"/>
</dbReference>
<reference evidence="15 16" key="1">
    <citation type="submission" date="2016-11" db="EMBL/GenBank/DDBJ databases">
        <title>Mixed transmission modes and dynamic genome evolution in an obligate animal-bacterial symbiosis.</title>
        <authorList>
            <person name="Russell S.L."/>
            <person name="Corbett-Detig R.B."/>
            <person name="Cavanaugh C.M."/>
        </authorList>
    </citation>
    <scope>NUCLEOTIDE SEQUENCE [LARGE SCALE GENOMIC DNA]</scope>
    <source>
        <strain evidence="15">Sp-SM6</strain>
    </source>
</reference>
<keyword evidence="10 12" id="KW-0448">Lipopolysaccharide biosynthesis</keyword>
<dbReference type="PIRSF" id="PIRSF006118">
    <property type="entry name" value="KDO8-P_Ptase"/>
    <property type="match status" value="1"/>
</dbReference>
<keyword evidence="8 12" id="KW-0378">Hydrolase</keyword>
<dbReference type="Gene3D" id="3.40.50.1000">
    <property type="entry name" value="HAD superfamily/HAD-like"/>
    <property type="match status" value="1"/>
</dbReference>
<evidence type="ECO:0000256" key="10">
    <source>
        <dbReference type="ARBA" id="ARBA00022985"/>
    </source>
</evidence>
<keyword evidence="7 12" id="KW-0479">Metal-binding</keyword>
<keyword evidence="9 12" id="KW-0460">Magnesium</keyword>
<dbReference type="InterPro" id="IPR010023">
    <property type="entry name" value="KdsC_fam"/>
</dbReference>
<dbReference type="NCBIfam" id="NF007019">
    <property type="entry name" value="PRK09484.1"/>
    <property type="match status" value="1"/>
</dbReference>
<name>A0A1T2LCY6_9GAMM</name>
<comment type="similarity">
    <text evidence="3 12">Belongs to the KdsC family.</text>
</comment>
<evidence type="ECO:0000256" key="3">
    <source>
        <dbReference type="ARBA" id="ARBA00005893"/>
    </source>
</evidence>
<dbReference type="OrthoDB" id="9805604at2"/>
<dbReference type="SFLD" id="SFLDG01136">
    <property type="entry name" value="C1.6:_Phosphoserine_Phosphatas"/>
    <property type="match status" value="1"/>
</dbReference>
<feature type="binding site" evidence="13">
    <location>
        <position position="63"/>
    </location>
    <ligand>
        <name>substrate</name>
    </ligand>
</feature>
<feature type="binding site" evidence="14">
    <location>
        <position position="110"/>
    </location>
    <ligand>
        <name>Mg(2+)</name>
        <dbReference type="ChEBI" id="CHEBI:18420"/>
    </ligand>
</feature>
<accession>A0A1T2LCY6</accession>
<comment type="subunit">
    <text evidence="4 12">Homotetramer.</text>
</comment>
<protein>
    <recommendedName>
        <fullName evidence="6 12">3-deoxy-D-manno-octulosonate 8-phosphate phosphatase KdsC</fullName>
        <ecNumber evidence="5 12">3.1.3.45</ecNumber>
    </recommendedName>
    <alternativeName>
        <fullName evidence="11 12">KDO 8-P phosphatase</fullName>
    </alternativeName>
</protein>